<evidence type="ECO:0000256" key="1">
    <source>
        <dbReference type="SAM" id="Coils"/>
    </source>
</evidence>
<comment type="caution">
    <text evidence="3">The sequence shown here is derived from an EMBL/GenBank/DDBJ whole genome shotgun (WGS) entry which is preliminary data.</text>
</comment>
<dbReference type="EMBL" id="MKGL01000009">
    <property type="protein sequence ID" value="RNF12124.1"/>
    <property type="molecule type" value="Genomic_DNA"/>
</dbReference>
<dbReference type="Proteomes" id="UP000283634">
    <property type="component" value="Unassembled WGS sequence"/>
</dbReference>
<feature type="compositionally biased region" description="Polar residues" evidence="2">
    <location>
        <begin position="69"/>
        <end position="84"/>
    </location>
</feature>
<name>A0A3R7LD99_TRYRA</name>
<feature type="compositionally biased region" description="Polar residues" evidence="2">
    <location>
        <begin position="48"/>
        <end position="59"/>
    </location>
</feature>
<evidence type="ECO:0000256" key="2">
    <source>
        <dbReference type="SAM" id="MobiDB-lite"/>
    </source>
</evidence>
<dbReference type="RefSeq" id="XP_029242591.1">
    <property type="nucleotide sequence ID" value="XM_029377618.1"/>
</dbReference>
<sequence>MAGAAGVVVEIGMWAHMKACCRCHTSTLRGECPKCGVAISSTDGSVNSRQNGTFLQGNNGLHDGAQLRQPLNSDSNNVNNSGTESGVPMDVLLPSTSAFEGRLELVELQCRMYHDQLQQVIRERDELQKKVRAMEVQRLLGTSKIRELIEENNSLRAVVEEAEVCLGVAELEQQALLAETQRLQEHLFPLQRQSDTVRPLTNTVSSNFTGSSPLLSTMAKAEVATERLLRRNLAAQGGFSGATHEMGRRELVASNEQLEARCRVLGR</sequence>
<protein>
    <submittedName>
        <fullName evidence="3">Uncharacterized protein</fullName>
    </submittedName>
</protein>
<evidence type="ECO:0000313" key="3">
    <source>
        <dbReference type="EMBL" id="RNF12124.1"/>
    </source>
</evidence>
<accession>A0A3R7LD99</accession>
<keyword evidence="4" id="KW-1185">Reference proteome</keyword>
<dbReference type="OrthoDB" id="244855at2759"/>
<proteinExistence type="predicted"/>
<feature type="coiled-coil region" evidence="1">
    <location>
        <begin position="110"/>
        <end position="165"/>
    </location>
</feature>
<dbReference type="GeneID" id="40324478"/>
<dbReference type="OMA" id="ATHEMGR"/>
<keyword evidence="1" id="KW-0175">Coiled coil</keyword>
<reference evidence="3 4" key="1">
    <citation type="journal article" date="2018" name="BMC Genomics">
        <title>Genomic comparison of Trypanosoma conorhini and Trypanosoma rangeli to Trypanosoma cruzi strains of high and low virulence.</title>
        <authorList>
            <person name="Bradwell K.R."/>
            <person name="Koparde V.N."/>
            <person name="Matveyev A.V."/>
            <person name="Serrano M.G."/>
            <person name="Alves J.M."/>
            <person name="Parikh H."/>
            <person name="Huang B."/>
            <person name="Lee V."/>
            <person name="Espinosa-Alvarez O."/>
            <person name="Ortiz P.A."/>
            <person name="Costa-Martins A.G."/>
            <person name="Teixeira M.M."/>
            <person name="Buck G.A."/>
        </authorList>
    </citation>
    <scope>NUCLEOTIDE SEQUENCE [LARGE SCALE GENOMIC DNA]</scope>
    <source>
        <strain evidence="3 4">AM80</strain>
    </source>
</reference>
<dbReference type="AlphaFoldDB" id="A0A3R7LD99"/>
<evidence type="ECO:0000313" key="4">
    <source>
        <dbReference type="Proteomes" id="UP000283634"/>
    </source>
</evidence>
<feature type="region of interest" description="Disordered" evidence="2">
    <location>
        <begin position="48"/>
        <end position="87"/>
    </location>
</feature>
<organism evidence="3 4">
    <name type="scientific">Trypanosoma rangeli</name>
    <dbReference type="NCBI Taxonomy" id="5698"/>
    <lineage>
        <taxon>Eukaryota</taxon>
        <taxon>Discoba</taxon>
        <taxon>Euglenozoa</taxon>
        <taxon>Kinetoplastea</taxon>
        <taxon>Metakinetoplastina</taxon>
        <taxon>Trypanosomatida</taxon>
        <taxon>Trypanosomatidae</taxon>
        <taxon>Trypanosoma</taxon>
        <taxon>Herpetosoma</taxon>
    </lineage>
</organism>
<gene>
    <name evidence="3" type="ORF">TraAM80_00545</name>
</gene>